<dbReference type="AlphaFoldDB" id="A0A4Z2EF34"/>
<evidence type="ECO:0000313" key="4">
    <source>
        <dbReference type="Proteomes" id="UP000314294"/>
    </source>
</evidence>
<evidence type="ECO:0000313" key="3">
    <source>
        <dbReference type="EMBL" id="TNN27348.1"/>
    </source>
</evidence>
<accession>A0A4Z2EF34</accession>
<dbReference type="EMBL" id="SRLO01008424">
    <property type="protein sequence ID" value="TNN27348.1"/>
    <property type="molecule type" value="Genomic_DNA"/>
</dbReference>
<feature type="region of interest" description="Disordered" evidence="1">
    <location>
        <begin position="36"/>
        <end position="75"/>
    </location>
</feature>
<gene>
    <name evidence="3" type="ORF">EYF80_062507</name>
</gene>
<name>A0A4Z2EF34_9TELE</name>
<evidence type="ECO:0000256" key="2">
    <source>
        <dbReference type="SAM" id="SignalP"/>
    </source>
</evidence>
<feature type="chain" id="PRO_5021504311" description="Secreted protein" evidence="2">
    <location>
        <begin position="28"/>
        <end position="75"/>
    </location>
</feature>
<dbReference type="Proteomes" id="UP000314294">
    <property type="component" value="Unassembled WGS sequence"/>
</dbReference>
<feature type="signal peptide" evidence="2">
    <location>
        <begin position="1"/>
        <end position="27"/>
    </location>
</feature>
<protein>
    <recommendedName>
        <fullName evidence="5">Secreted protein</fullName>
    </recommendedName>
</protein>
<reference evidence="3 4" key="1">
    <citation type="submission" date="2019-03" db="EMBL/GenBank/DDBJ databases">
        <title>First draft genome of Liparis tanakae, snailfish: a comprehensive survey of snailfish specific genes.</title>
        <authorList>
            <person name="Kim W."/>
            <person name="Song I."/>
            <person name="Jeong J.-H."/>
            <person name="Kim D."/>
            <person name="Kim S."/>
            <person name="Ryu S."/>
            <person name="Song J.Y."/>
            <person name="Lee S.K."/>
        </authorList>
    </citation>
    <scope>NUCLEOTIDE SEQUENCE [LARGE SCALE GENOMIC DNA]</scope>
    <source>
        <tissue evidence="3">Muscle</tissue>
    </source>
</reference>
<evidence type="ECO:0000256" key="1">
    <source>
        <dbReference type="SAM" id="MobiDB-lite"/>
    </source>
</evidence>
<keyword evidence="4" id="KW-1185">Reference proteome</keyword>
<proteinExistence type="predicted"/>
<sequence length="75" mass="8028">MDTVLSCSLLMAFSPAFIVFTISPCFSFSSFCAHEDRENETSARKPPAGRHAATPPPNPAPKPQNDGAHTATNHT</sequence>
<evidence type="ECO:0008006" key="5">
    <source>
        <dbReference type="Google" id="ProtNLM"/>
    </source>
</evidence>
<organism evidence="3 4">
    <name type="scientific">Liparis tanakae</name>
    <name type="common">Tanaka's snailfish</name>
    <dbReference type="NCBI Taxonomy" id="230148"/>
    <lineage>
        <taxon>Eukaryota</taxon>
        <taxon>Metazoa</taxon>
        <taxon>Chordata</taxon>
        <taxon>Craniata</taxon>
        <taxon>Vertebrata</taxon>
        <taxon>Euteleostomi</taxon>
        <taxon>Actinopterygii</taxon>
        <taxon>Neopterygii</taxon>
        <taxon>Teleostei</taxon>
        <taxon>Neoteleostei</taxon>
        <taxon>Acanthomorphata</taxon>
        <taxon>Eupercaria</taxon>
        <taxon>Perciformes</taxon>
        <taxon>Cottioidei</taxon>
        <taxon>Cottales</taxon>
        <taxon>Liparidae</taxon>
        <taxon>Liparis</taxon>
    </lineage>
</organism>
<keyword evidence="2" id="KW-0732">Signal</keyword>
<comment type="caution">
    <text evidence="3">The sequence shown here is derived from an EMBL/GenBank/DDBJ whole genome shotgun (WGS) entry which is preliminary data.</text>
</comment>